<dbReference type="Pfam" id="PF12964">
    <property type="entry name" value="DUF3853"/>
    <property type="match status" value="1"/>
</dbReference>
<sequence>MIGIERRFSDDTRLIDLTVGEFKDLCNSLIPKPKEEENDEIVYGLDGLAKIFGVSKNQAYRMKRSGKYKEAIKQEGQVIITNKKKALELFGKQN</sequence>
<gene>
    <name evidence="1" type="ORF">BFLFYP10_00137</name>
</gene>
<dbReference type="InterPro" id="IPR024363">
    <property type="entry name" value="DUF3853"/>
</dbReference>
<reference evidence="1" key="1">
    <citation type="submission" date="2019-11" db="EMBL/GenBank/DDBJ databases">
        <authorList>
            <person name="Feng L."/>
        </authorList>
    </citation>
    <scope>NUCLEOTIDE SEQUENCE</scope>
    <source>
        <strain evidence="1">BfaecisLFYP10</strain>
    </source>
</reference>
<protein>
    <submittedName>
        <fullName evidence="1">Uncharacterized protein</fullName>
    </submittedName>
</protein>
<proteinExistence type="predicted"/>
<name>A0A6N2R2F3_9BACE</name>
<accession>A0A6N2R2F3</accession>
<dbReference type="RefSeq" id="WP_156729247.1">
    <property type="nucleotide sequence ID" value="NZ_CACRSZ010000001.1"/>
</dbReference>
<dbReference type="AlphaFoldDB" id="A0A6N2R2F3"/>
<organism evidence="1">
    <name type="scientific">Bacteroides faecis</name>
    <dbReference type="NCBI Taxonomy" id="674529"/>
    <lineage>
        <taxon>Bacteria</taxon>
        <taxon>Pseudomonadati</taxon>
        <taxon>Bacteroidota</taxon>
        <taxon>Bacteroidia</taxon>
        <taxon>Bacteroidales</taxon>
        <taxon>Bacteroidaceae</taxon>
        <taxon>Bacteroides</taxon>
    </lineage>
</organism>
<dbReference type="EMBL" id="CACRSZ010000001">
    <property type="protein sequence ID" value="VYS74291.1"/>
    <property type="molecule type" value="Genomic_DNA"/>
</dbReference>
<evidence type="ECO:0000313" key="1">
    <source>
        <dbReference type="EMBL" id="VYS74291.1"/>
    </source>
</evidence>